<name>A0A6M0RKC4_9CYAN</name>
<sequence>MNLDALPYAWDATIQRFRWTNGAAAGKLASEQAVLSVTSRVITAESTRLEQLGRDFFEGTLNAREFQQQSGEALRRIHGSSAIIAKRGPQNVTNEDWAQITEILKRQFYKGRGADGKPYGLKHLTAEVEQGEVSEAQLVARLRMYAKSGKLSSDLMQRRAAADEGKLYATRHLSPNHEHCDSCLRHQQLKPRLATEITPPATNCECRTNCKCYLLFMTLEDAIKGGLSAA</sequence>
<protein>
    <recommendedName>
        <fullName evidence="3">Phage head morphogenesis domain-containing protein</fullName>
    </recommendedName>
</protein>
<accession>A0A6M0RKC4</accession>
<dbReference type="AlphaFoldDB" id="A0A6M0RKC4"/>
<reference evidence="1 2" key="1">
    <citation type="journal article" date="2020" name="Microb. Ecol.">
        <title>Ecogenomics of the Marine Benthic Filamentous Cyanobacterium Adonisia.</title>
        <authorList>
            <person name="Walter J.M."/>
            <person name="Coutinho F.H."/>
            <person name="Leomil L."/>
            <person name="Hargreaves P.I."/>
            <person name="Campeao M.E."/>
            <person name="Vieira V.V."/>
            <person name="Silva B.S."/>
            <person name="Fistarol G.O."/>
            <person name="Salomon P.S."/>
            <person name="Sawabe T."/>
            <person name="Mino S."/>
            <person name="Hosokawa M."/>
            <person name="Miyashita H."/>
            <person name="Maruyama F."/>
            <person name="van Verk M.C."/>
            <person name="Dutilh B.E."/>
            <person name="Thompson C.C."/>
            <person name="Thompson F.L."/>
        </authorList>
    </citation>
    <scope>NUCLEOTIDE SEQUENCE [LARGE SCALE GENOMIC DNA]</scope>
    <source>
        <strain evidence="1 2">CCMR0081</strain>
    </source>
</reference>
<evidence type="ECO:0000313" key="2">
    <source>
        <dbReference type="Proteomes" id="UP000481033"/>
    </source>
</evidence>
<organism evidence="1 2">
    <name type="scientific">Adonisia turfae CCMR0081</name>
    <dbReference type="NCBI Taxonomy" id="2292702"/>
    <lineage>
        <taxon>Bacteria</taxon>
        <taxon>Bacillati</taxon>
        <taxon>Cyanobacteriota</taxon>
        <taxon>Adonisia</taxon>
        <taxon>Adonisia turfae</taxon>
    </lineage>
</organism>
<evidence type="ECO:0008006" key="3">
    <source>
        <dbReference type="Google" id="ProtNLM"/>
    </source>
</evidence>
<proteinExistence type="predicted"/>
<dbReference type="RefSeq" id="WP_163698220.1">
    <property type="nucleotide sequence ID" value="NZ_QXHD01000004.1"/>
</dbReference>
<keyword evidence="2" id="KW-1185">Reference proteome</keyword>
<gene>
    <name evidence="1" type="ORF">DXZ20_11285</name>
</gene>
<evidence type="ECO:0000313" key="1">
    <source>
        <dbReference type="EMBL" id="NEZ56243.1"/>
    </source>
</evidence>
<dbReference type="EMBL" id="QXHD01000004">
    <property type="protein sequence ID" value="NEZ56243.1"/>
    <property type="molecule type" value="Genomic_DNA"/>
</dbReference>
<comment type="caution">
    <text evidence="1">The sequence shown here is derived from an EMBL/GenBank/DDBJ whole genome shotgun (WGS) entry which is preliminary data.</text>
</comment>
<dbReference type="Proteomes" id="UP000481033">
    <property type="component" value="Unassembled WGS sequence"/>
</dbReference>